<feature type="transmembrane region" description="Helical" evidence="2">
    <location>
        <begin position="72"/>
        <end position="92"/>
    </location>
</feature>
<keyword evidence="2" id="KW-1133">Transmembrane helix</keyword>
<evidence type="ECO:0008006" key="5">
    <source>
        <dbReference type="Google" id="ProtNLM"/>
    </source>
</evidence>
<keyword evidence="4" id="KW-1185">Reference proteome</keyword>
<reference evidence="3" key="1">
    <citation type="journal article" date="2017" name="Nature">
        <title>The sunflower genome provides insights into oil metabolism, flowering and Asterid evolution.</title>
        <authorList>
            <person name="Badouin H."/>
            <person name="Gouzy J."/>
            <person name="Grassa C.J."/>
            <person name="Murat F."/>
            <person name="Staton S.E."/>
            <person name="Cottret L."/>
            <person name="Lelandais-Briere C."/>
            <person name="Owens G.L."/>
            <person name="Carrere S."/>
            <person name="Mayjonade B."/>
            <person name="Legrand L."/>
            <person name="Gill N."/>
            <person name="Kane N.C."/>
            <person name="Bowers J.E."/>
            <person name="Hubner S."/>
            <person name="Bellec A."/>
            <person name="Berard A."/>
            <person name="Berges H."/>
            <person name="Blanchet N."/>
            <person name="Boniface M.C."/>
            <person name="Brunel D."/>
            <person name="Catrice O."/>
            <person name="Chaidir N."/>
            <person name="Claudel C."/>
            <person name="Donnadieu C."/>
            <person name="Faraut T."/>
            <person name="Fievet G."/>
            <person name="Helmstetter N."/>
            <person name="King M."/>
            <person name="Knapp S.J."/>
            <person name="Lai Z."/>
            <person name="Le Paslier M.C."/>
            <person name="Lippi Y."/>
            <person name="Lorenzon L."/>
            <person name="Mandel J.R."/>
            <person name="Marage G."/>
            <person name="Marchand G."/>
            <person name="Marquand E."/>
            <person name="Bret-Mestries E."/>
            <person name="Morien E."/>
            <person name="Nambeesan S."/>
            <person name="Nguyen T."/>
            <person name="Pegot-Espagnet P."/>
            <person name="Pouilly N."/>
            <person name="Raftis F."/>
            <person name="Sallet E."/>
            <person name="Schiex T."/>
            <person name="Thomas J."/>
            <person name="Vandecasteele C."/>
            <person name="Vares D."/>
            <person name="Vear F."/>
            <person name="Vautrin S."/>
            <person name="Crespi M."/>
            <person name="Mangin B."/>
            <person name="Burke J.M."/>
            <person name="Salse J."/>
            <person name="Munos S."/>
            <person name="Vincourt P."/>
            <person name="Rieseberg L.H."/>
            <person name="Langlade N.B."/>
        </authorList>
    </citation>
    <scope>NUCLEOTIDE SEQUENCE</scope>
    <source>
        <tissue evidence="3">Leaves</tissue>
    </source>
</reference>
<organism evidence="3 4">
    <name type="scientific">Helianthus annuus</name>
    <name type="common">Common sunflower</name>
    <dbReference type="NCBI Taxonomy" id="4232"/>
    <lineage>
        <taxon>Eukaryota</taxon>
        <taxon>Viridiplantae</taxon>
        <taxon>Streptophyta</taxon>
        <taxon>Embryophyta</taxon>
        <taxon>Tracheophyta</taxon>
        <taxon>Spermatophyta</taxon>
        <taxon>Magnoliopsida</taxon>
        <taxon>eudicotyledons</taxon>
        <taxon>Gunneridae</taxon>
        <taxon>Pentapetalae</taxon>
        <taxon>asterids</taxon>
        <taxon>campanulids</taxon>
        <taxon>Asterales</taxon>
        <taxon>Asteraceae</taxon>
        <taxon>Asteroideae</taxon>
        <taxon>Heliantheae alliance</taxon>
        <taxon>Heliantheae</taxon>
        <taxon>Helianthus</taxon>
    </lineage>
</organism>
<evidence type="ECO:0000313" key="3">
    <source>
        <dbReference type="EMBL" id="KAF5819495.1"/>
    </source>
</evidence>
<sequence length="98" mass="11332">MGFDGESHRIKETSFTRIPNEDDDGNLVIVHNELHMFFTHGFPFWSILFVVDDRLKGESWTKVRVFPPIMPILLWCTIHTSTSIFLVVSVVAELDQNI</sequence>
<dbReference type="Gramene" id="mRNA:HanXRQr2_Chr02g0078241">
    <property type="protein sequence ID" value="CDS:HanXRQr2_Chr02g0078241.1"/>
    <property type="gene ID" value="HanXRQr2_Chr02g0078241"/>
</dbReference>
<keyword evidence="2" id="KW-0472">Membrane</keyword>
<keyword evidence="2" id="KW-0812">Transmembrane</keyword>
<dbReference type="Proteomes" id="UP000215914">
    <property type="component" value="Unassembled WGS sequence"/>
</dbReference>
<gene>
    <name evidence="3" type="ORF">HanXRQr2_Chr02g0078241</name>
</gene>
<feature type="transmembrane region" description="Helical" evidence="2">
    <location>
        <begin position="34"/>
        <end position="51"/>
    </location>
</feature>
<dbReference type="AlphaFoldDB" id="A0A9K3JQI1"/>
<evidence type="ECO:0000256" key="2">
    <source>
        <dbReference type="SAM" id="Phobius"/>
    </source>
</evidence>
<proteinExistence type="predicted"/>
<protein>
    <recommendedName>
        <fullName evidence="5">Transmembrane protein</fullName>
    </recommendedName>
</protein>
<comment type="caution">
    <text evidence="3">The sequence shown here is derived from an EMBL/GenBank/DDBJ whole genome shotgun (WGS) entry which is preliminary data.</text>
</comment>
<dbReference type="EMBL" id="MNCJ02000317">
    <property type="protein sequence ID" value="KAF5819495.1"/>
    <property type="molecule type" value="Genomic_DNA"/>
</dbReference>
<evidence type="ECO:0000313" key="4">
    <source>
        <dbReference type="Proteomes" id="UP000215914"/>
    </source>
</evidence>
<accession>A0A9K3JQI1</accession>
<feature type="region of interest" description="Disordered" evidence="1">
    <location>
        <begin position="1"/>
        <end position="22"/>
    </location>
</feature>
<reference evidence="3" key="2">
    <citation type="submission" date="2020-06" db="EMBL/GenBank/DDBJ databases">
        <title>Helianthus annuus Genome sequencing and assembly Release 2.</title>
        <authorList>
            <person name="Gouzy J."/>
            <person name="Langlade N."/>
            <person name="Munos S."/>
        </authorList>
    </citation>
    <scope>NUCLEOTIDE SEQUENCE</scope>
    <source>
        <tissue evidence="3">Leaves</tissue>
    </source>
</reference>
<feature type="compositionally biased region" description="Basic and acidic residues" evidence="1">
    <location>
        <begin position="1"/>
        <end position="14"/>
    </location>
</feature>
<name>A0A9K3JQI1_HELAN</name>
<evidence type="ECO:0000256" key="1">
    <source>
        <dbReference type="SAM" id="MobiDB-lite"/>
    </source>
</evidence>